<dbReference type="GO" id="GO:0012505">
    <property type="term" value="C:endomembrane system"/>
    <property type="evidence" value="ECO:0007669"/>
    <property type="project" value="UniProtKB-SubCell"/>
</dbReference>
<evidence type="ECO:0000256" key="16">
    <source>
        <dbReference type="ARBA" id="ARBA00023180"/>
    </source>
</evidence>
<dbReference type="Pfam" id="PF01030">
    <property type="entry name" value="Recep_L_domain"/>
    <property type="match status" value="2"/>
</dbReference>
<dbReference type="GO" id="GO:0043066">
    <property type="term" value="P:negative regulation of apoptotic process"/>
    <property type="evidence" value="ECO:0007669"/>
    <property type="project" value="TreeGrafter"/>
</dbReference>
<dbReference type="Gene3D" id="1.10.510.10">
    <property type="entry name" value="Transferase(Phosphotransferase) domain 1"/>
    <property type="match status" value="1"/>
</dbReference>
<feature type="region of interest" description="Disordered" evidence="21">
    <location>
        <begin position="1109"/>
        <end position="1228"/>
    </location>
</feature>
<dbReference type="OrthoDB" id="6219513at2759"/>
<dbReference type="InterPro" id="IPR016245">
    <property type="entry name" value="Tyr_kinase_EGF/ERB/XmrK_rcpt"/>
</dbReference>
<sequence>MRQQVLALSALVFLCAPHPGTSQTQEVCTGTKNALSSTGTPAQHYNNLKERYTGCEIVMGNLEITHMESDLDFSFLGSIREVTGYILIAVNQFSRLPLDQLRVIRGISLYEKEWALSVFTNFESNSGLEELGLSNLTEILEGGVQIVQNRNLSYAPWINWRDIVRHSDAPIQIQSNGRRGSCDSACGDFCWGPRKDQCQKLTKTVCAPQCHSHCFGTNPNECCHTECAGGCIGPRDTDCFACLHVNHSGACVPHCPWPLVYNRQTFQLEPNSEAMYQYGSICVPKCPGHFIVDGSACVSSCPPGKREIDKNGIKQCETCNGLCPKVCEGTGASHRQTVDSSNIDSFINCTKIQGSLHFLILGIKGDVYHNIPPLEPEKLKVFNTVSEITGTLDIQSWPDELSDLSVFSSLTTIQGRSLLNRKRPFSLLVMKIPSLTSLGLHSLREISDGCVYITQNKNLCYHYTINWTQIITSNCDNDIKENKPQIKCEEEGHVCDPLCSDAGCWGPGPGQCLSCRNHSRHGTCVSHCNLYSGEPREFAASNGECLACHPECLPQNGKPTCRGEGADQCVACLNLMDGPHCVSTCPNGVNGEKGQTIFKYPNAEGHCKLCHLNCTTGCSGPALTSCFEFNRLVNSSQIAGISVAVFAGIIVLLAMFALGFLYHRGLNIRRKRALRRYLESGESMEPLDPGEKGTKVHARILKPQELRKGKLLGHGVFGTVNKGFWIPEGDSVKIPVAVKSIEDRSGRQTFTEITDHMLAMGSLDHPYIVRLLGICPGTSLQLVTQLSPQGSLLQHLRQHKDRLDPQRLLNWCVQIAKGMYYLEEHCIAHRNLAARNVLLKSDYMVQISDFGVVDLLYPDDKKYVYSEQKIPIKWMALESILFRRYTHQSDVWSYGVTVWEMMSYGAEPYASMHPHDVPGLLEKGERLAQPQICTIDVYMVMVKCWMIDENVRPTFKELASEFTKMARDPPRYLVVKHPQNCVGADESHQRYVKSCHLEADDDDDEVLQDGFDTPPLQMSPSRSHSRLRMSSYKGITEHTPPIGYLPMTPGEDHRQRRAQRRKMGSVRTESECSEGRETMVDIEISSQTGSLRRGRSRMDSAYMSTGVSVASDPFSSGQEGVDEDHYGYVLPSERGSRSSVLHGRASRNSKSALPPPKTDVQEYELMNKRPTRLSASPTDNGSSALCNPSSSASPYTYSILPQKRDTDSTQTEQSDKGASSPEGSSVESAAAGEYSLVGTVTCTAENQSESSPVEEEPPTEPLPQEEVVEYEYMDIRIDITQQNSPPSSPDEVESDRREVIYQNVCARENKENEDSDLTTRRSEYVDMEASGRAGSEDRDQADYQNFQVKGRPVMGEESQKTGLRSYIKVCAGVEAQNTSFDNPDYWHSRQFHKQDAVCT</sequence>
<evidence type="ECO:0000256" key="22">
    <source>
        <dbReference type="SAM" id="Phobius"/>
    </source>
</evidence>
<dbReference type="PANTHER" id="PTHR24416">
    <property type="entry name" value="TYROSINE-PROTEIN KINASE RECEPTOR"/>
    <property type="match status" value="1"/>
</dbReference>
<dbReference type="GO" id="GO:0007169">
    <property type="term" value="P:cell surface receptor protein tyrosine kinase signaling pathway"/>
    <property type="evidence" value="ECO:0007669"/>
    <property type="project" value="UniProtKB-UniRule"/>
</dbReference>
<dbReference type="PROSITE" id="PS00107">
    <property type="entry name" value="PROTEIN_KINASE_ATP"/>
    <property type="match status" value="1"/>
</dbReference>
<feature type="signal peptide" evidence="23">
    <location>
        <begin position="1"/>
        <end position="22"/>
    </location>
</feature>
<dbReference type="FunFam" id="2.10.220.10:FF:000001">
    <property type="entry name" value="Receptor protein-tyrosine kinase"/>
    <property type="match status" value="1"/>
</dbReference>
<keyword evidence="10 18" id="KW-0067">ATP-binding</keyword>
<evidence type="ECO:0000259" key="24">
    <source>
        <dbReference type="PROSITE" id="PS50011"/>
    </source>
</evidence>
<keyword evidence="25" id="KW-1185">Reference proteome</keyword>
<dbReference type="GO" id="GO:0008284">
    <property type="term" value="P:positive regulation of cell population proliferation"/>
    <property type="evidence" value="ECO:0007669"/>
    <property type="project" value="TreeGrafter"/>
</dbReference>
<reference evidence="26" key="1">
    <citation type="submission" date="2025-08" db="UniProtKB">
        <authorList>
            <consortium name="RefSeq"/>
        </authorList>
    </citation>
    <scope>IDENTIFICATION</scope>
    <source>
        <strain evidence="26">Wakin</strain>
        <tissue evidence="26">Muscle</tissue>
    </source>
</reference>
<dbReference type="InterPro" id="IPR009030">
    <property type="entry name" value="Growth_fac_rcpt_cys_sf"/>
</dbReference>
<evidence type="ECO:0000256" key="8">
    <source>
        <dbReference type="ARBA" id="ARBA00022741"/>
    </source>
</evidence>
<evidence type="ECO:0000256" key="9">
    <source>
        <dbReference type="ARBA" id="ARBA00022777"/>
    </source>
</evidence>
<protein>
    <recommendedName>
        <fullName evidence="3 18">Receptor protein-tyrosine kinase</fullName>
        <ecNumber evidence="3 18">2.7.10.1</ecNumber>
    </recommendedName>
</protein>
<dbReference type="SUPFAM" id="SSF57184">
    <property type="entry name" value="Growth factor receptor domain"/>
    <property type="match status" value="2"/>
</dbReference>
<feature type="binding site" evidence="19 20">
    <location>
        <position position="739"/>
    </location>
    <ligand>
        <name>ATP</name>
        <dbReference type="ChEBI" id="CHEBI:30616"/>
    </ligand>
</feature>
<evidence type="ECO:0000313" key="26">
    <source>
        <dbReference type="RefSeq" id="XP_026097689.1"/>
    </source>
</evidence>
<evidence type="ECO:0000256" key="17">
    <source>
        <dbReference type="ARBA" id="ARBA00051243"/>
    </source>
</evidence>
<accession>A0A6P6MN20</accession>
<organism evidence="25 26">
    <name type="scientific">Carassius auratus</name>
    <name type="common">Goldfish</name>
    <dbReference type="NCBI Taxonomy" id="7957"/>
    <lineage>
        <taxon>Eukaryota</taxon>
        <taxon>Metazoa</taxon>
        <taxon>Chordata</taxon>
        <taxon>Craniata</taxon>
        <taxon>Vertebrata</taxon>
        <taxon>Euteleostomi</taxon>
        <taxon>Actinopterygii</taxon>
        <taxon>Neopterygii</taxon>
        <taxon>Teleostei</taxon>
        <taxon>Ostariophysi</taxon>
        <taxon>Cypriniformes</taxon>
        <taxon>Cyprinidae</taxon>
        <taxon>Cyprininae</taxon>
        <taxon>Carassius</taxon>
    </lineage>
</organism>
<evidence type="ECO:0000256" key="5">
    <source>
        <dbReference type="ARBA" id="ARBA00022679"/>
    </source>
</evidence>
<dbReference type="InterPro" id="IPR006212">
    <property type="entry name" value="Furin_repeat"/>
</dbReference>
<dbReference type="FunFam" id="3.30.200.20:FF:000276">
    <property type="entry name" value="Receptor tyrosine-protein kinase erbB-3"/>
    <property type="match status" value="1"/>
</dbReference>
<dbReference type="Gene3D" id="3.30.200.20">
    <property type="entry name" value="Phosphorylase Kinase, domain 1"/>
    <property type="match status" value="1"/>
</dbReference>
<evidence type="ECO:0000256" key="4">
    <source>
        <dbReference type="ARBA" id="ARBA00022553"/>
    </source>
</evidence>
<dbReference type="InterPro" id="IPR017441">
    <property type="entry name" value="Protein_kinase_ATP_BS"/>
</dbReference>
<evidence type="ECO:0000256" key="11">
    <source>
        <dbReference type="ARBA" id="ARBA00022989"/>
    </source>
</evidence>
<evidence type="ECO:0000256" key="6">
    <source>
        <dbReference type="ARBA" id="ARBA00022692"/>
    </source>
</evidence>
<dbReference type="Pfam" id="PF00757">
    <property type="entry name" value="Furin-like"/>
    <property type="match status" value="1"/>
</dbReference>
<gene>
    <name evidence="26" type="primary">LOC113068944</name>
</gene>
<dbReference type="InterPro" id="IPR032778">
    <property type="entry name" value="GF_recep_IV"/>
</dbReference>
<dbReference type="GO" id="GO:0005524">
    <property type="term" value="F:ATP binding"/>
    <property type="evidence" value="ECO:0007669"/>
    <property type="project" value="UniProtKB-UniRule"/>
</dbReference>
<feature type="compositionally biased region" description="Polar residues" evidence="21">
    <location>
        <begin position="1109"/>
        <end position="1118"/>
    </location>
</feature>
<dbReference type="Proteomes" id="UP000515129">
    <property type="component" value="Unplaced"/>
</dbReference>
<feature type="region of interest" description="Disordered" evidence="21">
    <location>
        <begin position="1306"/>
        <end position="1358"/>
    </location>
</feature>
<evidence type="ECO:0000256" key="2">
    <source>
        <dbReference type="ARBA" id="ARBA00004479"/>
    </source>
</evidence>
<feature type="binding site" evidence="19">
    <location>
        <begin position="712"/>
        <end position="720"/>
    </location>
    <ligand>
        <name>ATP</name>
        <dbReference type="ChEBI" id="CHEBI:30616"/>
    </ligand>
</feature>
<feature type="chain" id="PRO_5027953560" description="Receptor protein-tyrosine kinase" evidence="23">
    <location>
        <begin position="23"/>
        <end position="1399"/>
    </location>
</feature>
<dbReference type="GO" id="GO:0038132">
    <property type="term" value="F:neuregulin binding"/>
    <property type="evidence" value="ECO:0007669"/>
    <property type="project" value="TreeGrafter"/>
</dbReference>
<dbReference type="EC" id="2.7.10.1" evidence="3 18"/>
<dbReference type="SMART" id="SM00261">
    <property type="entry name" value="FU"/>
    <property type="match status" value="4"/>
</dbReference>
<dbReference type="RefSeq" id="XP_026097689.1">
    <property type="nucleotide sequence ID" value="XM_026241904.1"/>
</dbReference>
<dbReference type="FunFam" id="1.10.510.10:FF:000233">
    <property type="entry name" value="receptor tyrosine-protein kinase erbB-3"/>
    <property type="match status" value="1"/>
</dbReference>
<dbReference type="Gene3D" id="6.10.250.2930">
    <property type="match status" value="1"/>
</dbReference>
<dbReference type="CDD" id="cd12095">
    <property type="entry name" value="TM_ErbB3"/>
    <property type="match status" value="1"/>
</dbReference>
<comment type="subcellular location">
    <subcellularLocation>
        <location evidence="1">Endomembrane system</location>
    </subcellularLocation>
    <subcellularLocation>
        <location evidence="2">Membrane</location>
        <topology evidence="2">Single-pass type I membrane protein</topology>
    </subcellularLocation>
</comment>
<dbReference type="InterPro" id="IPR000719">
    <property type="entry name" value="Prot_kinase_dom"/>
</dbReference>
<evidence type="ECO:0000256" key="21">
    <source>
        <dbReference type="SAM" id="MobiDB-lite"/>
    </source>
</evidence>
<dbReference type="InterPro" id="IPR000494">
    <property type="entry name" value="Rcpt_L-dom"/>
</dbReference>
<dbReference type="GeneID" id="113068944"/>
<feature type="compositionally biased region" description="Basic and acidic residues" evidence="21">
    <location>
        <begin position="1307"/>
        <end position="1324"/>
    </location>
</feature>
<dbReference type="PIRSF" id="PIRSF000619">
    <property type="entry name" value="TyrPK_EGF-R"/>
    <property type="match status" value="1"/>
</dbReference>
<dbReference type="SUPFAM" id="SSF52058">
    <property type="entry name" value="L domain-like"/>
    <property type="match status" value="2"/>
</dbReference>
<dbReference type="KEGG" id="caua:113068944"/>
<feature type="transmembrane region" description="Helical" evidence="22">
    <location>
        <begin position="638"/>
        <end position="662"/>
    </location>
</feature>
<evidence type="ECO:0000256" key="20">
    <source>
        <dbReference type="PROSITE-ProRule" id="PRU10141"/>
    </source>
</evidence>
<evidence type="ECO:0000256" key="3">
    <source>
        <dbReference type="ARBA" id="ARBA00011902"/>
    </source>
</evidence>
<keyword evidence="12 18" id="KW-0472">Membrane</keyword>
<evidence type="ECO:0000256" key="1">
    <source>
        <dbReference type="ARBA" id="ARBA00004308"/>
    </source>
</evidence>
<feature type="region of interest" description="Disordered" evidence="21">
    <location>
        <begin position="1035"/>
        <end position="1075"/>
    </location>
</feature>
<dbReference type="FunFam" id="3.80.20.20:FF:000013">
    <property type="entry name" value="Erb-b2 receptor tyrosine kinase 3a"/>
    <property type="match status" value="1"/>
</dbReference>
<proteinExistence type="inferred from homology"/>
<dbReference type="FunFam" id="2.10.220.10:FF:000008">
    <property type="entry name" value="Receptor protein-tyrosine kinase"/>
    <property type="match status" value="1"/>
</dbReference>
<evidence type="ECO:0000256" key="14">
    <source>
        <dbReference type="ARBA" id="ARBA00023157"/>
    </source>
</evidence>
<feature type="domain" description="Protein kinase" evidence="24">
    <location>
        <begin position="706"/>
        <end position="963"/>
    </location>
</feature>
<dbReference type="GO" id="GO:0022008">
    <property type="term" value="P:neurogenesis"/>
    <property type="evidence" value="ECO:0007669"/>
    <property type="project" value="TreeGrafter"/>
</dbReference>
<dbReference type="GO" id="GO:0009925">
    <property type="term" value="C:basal plasma membrane"/>
    <property type="evidence" value="ECO:0007669"/>
    <property type="project" value="TreeGrafter"/>
</dbReference>
<dbReference type="InterPro" id="IPR001245">
    <property type="entry name" value="Ser-Thr/Tyr_kinase_cat_dom"/>
</dbReference>
<keyword evidence="5 18" id="KW-0808">Transferase</keyword>
<dbReference type="InterPro" id="IPR050122">
    <property type="entry name" value="RTK"/>
</dbReference>
<dbReference type="Pfam" id="PF14843">
    <property type="entry name" value="GF_recep_IV"/>
    <property type="match status" value="1"/>
</dbReference>
<dbReference type="CDD" id="cd00064">
    <property type="entry name" value="FU"/>
    <property type="match status" value="3"/>
</dbReference>
<comment type="similarity">
    <text evidence="18">Belongs to the protein kinase superfamily. Tyr protein kinase family. EGF receptor subfamily.</text>
</comment>
<dbReference type="GO" id="GO:0009966">
    <property type="term" value="P:regulation of signal transduction"/>
    <property type="evidence" value="ECO:0007669"/>
    <property type="project" value="UniProtKB-ARBA"/>
</dbReference>
<keyword evidence="14" id="KW-1015">Disulfide bond</keyword>
<dbReference type="GO" id="GO:0043235">
    <property type="term" value="C:receptor complex"/>
    <property type="evidence" value="ECO:0007669"/>
    <property type="project" value="TreeGrafter"/>
</dbReference>
<evidence type="ECO:0000256" key="19">
    <source>
        <dbReference type="PIRSR" id="PIRSR000619-2"/>
    </source>
</evidence>
<dbReference type="FunFam" id="3.80.20.20:FF:000004">
    <property type="entry name" value="Receptor protein-tyrosine kinase"/>
    <property type="match status" value="1"/>
</dbReference>
<dbReference type="Gene3D" id="2.10.220.10">
    <property type="entry name" value="Hormone Receptor, Insulin-like Growth Factor Receptor 1, Chain A, domain 2"/>
    <property type="match status" value="3"/>
</dbReference>
<feature type="compositionally biased region" description="Low complexity" evidence="21">
    <location>
        <begin position="1182"/>
        <end position="1194"/>
    </location>
</feature>
<keyword evidence="16" id="KW-0325">Glycoprotein</keyword>
<keyword evidence="8 18" id="KW-0547">Nucleotide-binding</keyword>
<feature type="region of interest" description="Disordered" evidence="21">
    <location>
        <begin position="1244"/>
        <end position="1265"/>
    </location>
</feature>
<evidence type="ECO:0000256" key="10">
    <source>
        <dbReference type="ARBA" id="ARBA00022840"/>
    </source>
</evidence>
<dbReference type="PANTHER" id="PTHR24416:SF88">
    <property type="entry name" value="RECEPTOR TYROSINE-PROTEIN KINASE ERBB-3"/>
    <property type="match status" value="1"/>
</dbReference>
<dbReference type="SUPFAM" id="SSF56112">
    <property type="entry name" value="Protein kinase-like (PK-like)"/>
    <property type="match status" value="1"/>
</dbReference>
<keyword evidence="6 22" id="KW-0812">Transmembrane</keyword>
<evidence type="ECO:0000256" key="7">
    <source>
        <dbReference type="ARBA" id="ARBA00022729"/>
    </source>
</evidence>
<keyword evidence="4" id="KW-0597">Phosphoprotein</keyword>
<keyword evidence="7 23" id="KW-0732">Signal</keyword>
<dbReference type="PROSITE" id="PS50011">
    <property type="entry name" value="PROTEIN_KINASE_DOM"/>
    <property type="match status" value="1"/>
</dbReference>
<evidence type="ECO:0000313" key="25">
    <source>
        <dbReference type="Proteomes" id="UP000515129"/>
    </source>
</evidence>
<keyword evidence="9 18" id="KW-0418">Kinase</keyword>
<dbReference type="InterPro" id="IPR036941">
    <property type="entry name" value="Rcpt_L-dom_sf"/>
</dbReference>
<name>A0A6P6MN20_CARAU</name>
<evidence type="ECO:0000256" key="23">
    <source>
        <dbReference type="SAM" id="SignalP"/>
    </source>
</evidence>
<evidence type="ECO:0000256" key="18">
    <source>
        <dbReference type="PIRNR" id="PIRNR000619"/>
    </source>
</evidence>
<evidence type="ECO:0000256" key="15">
    <source>
        <dbReference type="ARBA" id="ARBA00023170"/>
    </source>
</evidence>
<keyword evidence="15 18" id="KW-0675">Receptor</keyword>
<dbReference type="InterPro" id="IPR011009">
    <property type="entry name" value="Kinase-like_dom_sf"/>
</dbReference>
<dbReference type="Gene3D" id="3.80.20.20">
    <property type="entry name" value="Receptor L-domain"/>
    <property type="match status" value="2"/>
</dbReference>
<dbReference type="GO" id="GO:0038131">
    <property type="term" value="F:neuregulin receptor activity"/>
    <property type="evidence" value="ECO:0007669"/>
    <property type="project" value="TreeGrafter"/>
</dbReference>
<dbReference type="GO" id="GO:0004714">
    <property type="term" value="F:transmembrane receptor protein tyrosine kinase activity"/>
    <property type="evidence" value="ECO:0007669"/>
    <property type="project" value="UniProtKB-EC"/>
</dbReference>
<evidence type="ECO:0000256" key="13">
    <source>
        <dbReference type="ARBA" id="ARBA00023137"/>
    </source>
</evidence>
<evidence type="ECO:0000256" key="12">
    <source>
        <dbReference type="ARBA" id="ARBA00023136"/>
    </source>
</evidence>
<feature type="compositionally biased region" description="Basic residues" evidence="21">
    <location>
        <begin position="1055"/>
        <end position="1064"/>
    </location>
</feature>
<keyword evidence="13 18" id="KW-0829">Tyrosine-protein kinase</keyword>
<dbReference type="Pfam" id="PF07714">
    <property type="entry name" value="PK_Tyr_Ser-Thr"/>
    <property type="match status" value="1"/>
</dbReference>
<comment type="catalytic activity">
    <reaction evidence="17">
        <text>L-tyrosyl-[protein] + ATP = O-phospho-L-tyrosyl-[protein] + ADP + H(+)</text>
        <dbReference type="Rhea" id="RHEA:10596"/>
        <dbReference type="Rhea" id="RHEA-COMP:10136"/>
        <dbReference type="Rhea" id="RHEA-COMP:20101"/>
        <dbReference type="ChEBI" id="CHEBI:15378"/>
        <dbReference type="ChEBI" id="CHEBI:30616"/>
        <dbReference type="ChEBI" id="CHEBI:46858"/>
        <dbReference type="ChEBI" id="CHEBI:61978"/>
        <dbReference type="ChEBI" id="CHEBI:456216"/>
        <dbReference type="EC" id="2.7.10.1"/>
    </reaction>
</comment>
<dbReference type="InterPro" id="IPR044912">
    <property type="entry name" value="Egfr_JX_dom"/>
</dbReference>
<keyword evidence="11 22" id="KW-1133">Transmembrane helix</keyword>
<dbReference type="InterPro" id="IPR006211">
    <property type="entry name" value="Furin-like_Cys-rich_dom"/>
</dbReference>
<dbReference type="PRINTS" id="PR00109">
    <property type="entry name" value="TYRKINASE"/>
</dbReference>